<organism evidence="1 2">
    <name type="scientific">Gossypium gossypioides</name>
    <name type="common">Mexican cotton</name>
    <name type="synonym">Selera gossypioides</name>
    <dbReference type="NCBI Taxonomy" id="34282"/>
    <lineage>
        <taxon>Eukaryota</taxon>
        <taxon>Viridiplantae</taxon>
        <taxon>Streptophyta</taxon>
        <taxon>Embryophyta</taxon>
        <taxon>Tracheophyta</taxon>
        <taxon>Spermatophyta</taxon>
        <taxon>Magnoliopsida</taxon>
        <taxon>eudicotyledons</taxon>
        <taxon>Gunneridae</taxon>
        <taxon>Pentapetalae</taxon>
        <taxon>rosids</taxon>
        <taxon>malvids</taxon>
        <taxon>Malvales</taxon>
        <taxon>Malvaceae</taxon>
        <taxon>Malvoideae</taxon>
        <taxon>Gossypium</taxon>
    </lineage>
</organism>
<dbReference type="EMBL" id="JABEZY010000012">
    <property type="protein sequence ID" value="MBA0750607.1"/>
    <property type="molecule type" value="Genomic_DNA"/>
</dbReference>
<dbReference type="Proteomes" id="UP000593579">
    <property type="component" value="Unassembled WGS sequence"/>
</dbReference>
<comment type="caution">
    <text evidence="1">The sequence shown here is derived from an EMBL/GenBank/DDBJ whole genome shotgun (WGS) entry which is preliminary data.</text>
</comment>
<gene>
    <name evidence="1" type="ORF">Gogos_002013</name>
</gene>
<accession>A0A7J9CQ42</accession>
<evidence type="ECO:0000313" key="1">
    <source>
        <dbReference type="EMBL" id="MBA0750607.1"/>
    </source>
</evidence>
<sequence length="21" mass="2552">MEEIKNTWKNWNSSRLSIDSL</sequence>
<name>A0A7J9CQ42_GOSGO</name>
<dbReference type="AlphaFoldDB" id="A0A7J9CQ42"/>
<protein>
    <submittedName>
        <fullName evidence="1">Uncharacterized protein</fullName>
    </submittedName>
</protein>
<keyword evidence="2" id="KW-1185">Reference proteome</keyword>
<evidence type="ECO:0000313" key="2">
    <source>
        <dbReference type="Proteomes" id="UP000593579"/>
    </source>
</evidence>
<proteinExistence type="predicted"/>
<reference evidence="1 2" key="1">
    <citation type="journal article" date="2019" name="Genome Biol. Evol.">
        <title>Insights into the evolution of the New World diploid cottons (Gossypium, subgenus Houzingenia) based on genome sequencing.</title>
        <authorList>
            <person name="Grover C.E."/>
            <person name="Arick M.A. 2nd"/>
            <person name="Thrash A."/>
            <person name="Conover J.L."/>
            <person name="Sanders W.S."/>
            <person name="Peterson D.G."/>
            <person name="Frelichowski J.E."/>
            <person name="Scheffler J.A."/>
            <person name="Scheffler B.E."/>
            <person name="Wendel J.F."/>
        </authorList>
    </citation>
    <scope>NUCLEOTIDE SEQUENCE [LARGE SCALE GENOMIC DNA]</scope>
    <source>
        <strain evidence="1">5</strain>
        <tissue evidence="1">Leaf</tissue>
    </source>
</reference>